<dbReference type="GO" id="GO:0003677">
    <property type="term" value="F:DNA binding"/>
    <property type="evidence" value="ECO:0007669"/>
    <property type="project" value="UniProtKB-KW"/>
</dbReference>
<dbReference type="SMART" id="SM00345">
    <property type="entry name" value="HTH_GNTR"/>
    <property type="match status" value="1"/>
</dbReference>
<organism evidence="6 7">
    <name type="scientific">Microcella putealis</name>
    <dbReference type="NCBI Taxonomy" id="337005"/>
    <lineage>
        <taxon>Bacteria</taxon>
        <taxon>Bacillati</taxon>
        <taxon>Actinomycetota</taxon>
        <taxon>Actinomycetes</taxon>
        <taxon>Micrococcales</taxon>
        <taxon>Microbacteriaceae</taxon>
        <taxon>Microcella</taxon>
    </lineage>
</organism>
<evidence type="ECO:0000313" key="6">
    <source>
        <dbReference type="EMBL" id="RZS59751.1"/>
    </source>
</evidence>
<dbReference type="InterPro" id="IPR008920">
    <property type="entry name" value="TF_FadR/GntR_C"/>
</dbReference>
<protein>
    <submittedName>
        <fullName evidence="6">GntR family transcriptional regulator</fullName>
    </submittedName>
</protein>
<evidence type="ECO:0000259" key="5">
    <source>
        <dbReference type="PROSITE" id="PS50949"/>
    </source>
</evidence>
<gene>
    <name evidence="6" type="ORF">EV141_0985</name>
</gene>
<evidence type="ECO:0000313" key="7">
    <source>
        <dbReference type="Proteomes" id="UP000293519"/>
    </source>
</evidence>
<dbReference type="InterPro" id="IPR036388">
    <property type="entry name" value="WH-like_DNA-bd_sf"/>
</dbReference>
<reference evidence="6 7" key="1">
    <citation type="journal article" date="2015" name="Stand. Genomic Sci.">
        <title>Genomic Encyclopedia of Bacterial and Archaeal Type Strains, Phase III: the genomes of soil and plant-associated and newly described type strains.</title>
        <authorList>
            <person name="Whitman W.B."/>
            <person name="Woyke T."/>
            <person name="Klenk H.P."/>
            <person name="Zhou Y."/>
            <person name="Lilburn T.G."/>
            <person name="Beck B.J."/>
            <person name="De Vos P."/>
            <person name="Vandamme P."/>
            <person name="Eisen J.A."/>
            <person name="Garrity G."/>
            <person name="Hugenholtz P."/>
            <person name="Kyrpides N.C."/>
        </authorList>
    </citation>
    <scope>NUCLEOTIDE SEQUENCE [LARGE SCALE GENOMIC DNA]</scope>
    <source>
        <strain evidence="6 7">CV2</strain>
    </source>
</reference>
<proteinExistence type="predicted"/>
<dbReference type="InterPro" id="IPR000524">
    <property type="entry name" value="Tscrpt_reg_HTH_GntR"/>
</dbReference>
<dbReference type="InterPro" id="IPR011711">
    <property type="entry name" value="GntR_C"/>
</dbReference>
<dbReference type="Proteomes" id="UP000293519">
    <property type="component" value="Unassembled WGS sequence"/>
</dbReference>
<comment type="caution">
    <text evidence="6">The sequence shown here is derived from an EMBL/GenBank/DDBJ whole genome shotgun (WGS) entry which is preliminary data.</text>
</comment>
<dbReference type="Gene3D" id="1.10.10.10">
    <property type="entry name" value="Winged helix-like DNA-binding domain superfamily/Winged helix DNA-binding domain"/>
    <property type="match status" value="1"/>
</dbReference>
<dbReference type="PRINTS" id="PR00035">
    <property type="entry name" value="HTHGNTR"/>
</dbReference>
<feature type="region of interest" description="Disordered" evidence="4">
    <location>
        <begin position="1"/>
        <end position="32"/>
    </location>
</feature>
<keyword evidence="3" id="KW-0804">Transcription</keyword>
<name>A0A4Q7LYI9_9MICO</name>
<sequence length="274" mass="29554">MSTIAGPGHTPPIADVRHNEAMSTGRTSHRAGRPARLLSAVFQPIGDEGRAALVERRISEAITGGVLHAGERLPSEHDLAQAFGVAPATVREGLLALRTRGLVVTRRGRGGGSFVADSADPTAFTQAALRTTTRVTLRDAATHYLAITRACVELAARRADPSEVELIRARIHRAHGGDLRSWRRIVDDAVIELAALSQSARLTREQMRLQAELSPFFALVDREPAEQQRRLDALDAILDAVTAADADTAGHLVADAVAHDVSWLVDYRARLEAQ</sequence>
<evidence type="ECO:0000256" key="4">
    <source>
        <dbReference type="SAM" id="MobiDB-lite"/>
    </source>
</evidence>
<keyword evidence="7" id="KW-1185">Reference proteome</keyword>
<dbReference type="InterPro" id="IPR036390">
    <property type="entry name" value="WH_DNA-bd_sf"/>
</dbReference>
<dbReference type="EMBL" id="SGWW01000001">
    <property type="protein sequence ID" value="RZS59751.1"/>
    <property type="molecule type" value="Genomic_DNA"/>
</dbReference>
<dbReference type="GO" id="GO:0003700">
    <property type="term" value="F:DNA-binding transcription factor activity"/>
    <property type="evidence" value="ECO:0007669"/>
    <property type="project" value="InterPro"/>
</dbReference>
<keyword evidence="2" id="KW-0238">DNA-binding</keyword>
<accession>A0A4Q7LYI9</accession>
<evidence type="ECO:0000256" key="3">
    <source>
        <dbReference type="ARBA" id="ARBA00023163"/>
    </source>
</evidence>
<keyword evidence="1" id="KW-0805">Transcription regulation</keyword>
<dbReference type="PROSITE" id="PS50949">
    <property type="entry name" value="HTH_GNTR"/>
    <property type="match status" value="1"/>
</dbReference>
<dbReference type="PANTHER" id="PTHR43537:SF24">
    <property type="entry name" value="GLUCONATE OPERON TRANSCRIPTIONAL REPRESSOR"/>
    <property type="match status" value="1"/>
</dbReference>
<evidence type="ECO:0000256" key="1">
    <source>
        <dbReference type="ARBA" id="ARBA00023015"/>
    </source>
</evidence>
<dbReference type="PANTHER" id="PTHR43537">
    <property type="entry name" value="TRANSCRIPTIONAL REGULATOR, GNTR FAMILY"/>
    <property type="match status" value="1"/>
</dbReference>
<dbReference type="Gene3D" id="1.20.120.530">
    <property type="entry name" value="GntR ligand-binding domain-like"/>
    <property type="match status" value="1"/>
</dbReference>
<dbReference type="SUPFAM" id="SSF46785">
    <property type="entry name" value="Winged helix' DNA-binding domain"/>
    <property type="match status" value="1"/>
</dbReference>
<evidence type="ECO:0000256" key="2">
    <source>
        <dbReference type="ARBA" id="ARBA00023125"/>
    </source>
</evidence>
<dbReference type="AlphaFoldDB" id="A0A4Q7LYI9"/>
<dbReference type="Pfam" id="PF07729">
    <property type="entry name" value="FCD"/>
    <property type="match status" value="1"/>
</dbReference>
<dbReference type="CDD" id="cd07377">
    <property type="entry name" value="WHTH_GntR"/>
    <property type="match status" value="1"/>
</dbReference>
<dbReference type="Pfam" id="PF00392">
    <property type="entry name" value="GntR"/>
    <property type="match status" value="1"/>
</dbReference>
<feature type="domain" description="HTH gntR-type" evidence="5">
    <location>
        <begin position="48"/>
        <end position="118"/>
    </location>
</feature>